<feature type="compositionally biased region" description="Basic residues" evidence="1">
    <location>
        <begin position="29"/>
        <end position="40"/>
    </location>
</feature>
<feature type="region of interest" description="Disordered" evidence="1">
    <location>
        <begin position="1"/>
        <end position="47"/>
    </location>
</feature>
<accession>A0A6V7H5B7</accession>
<gene>
    <name evidence="2" type="ORF">MHI_LOCUS459147</name>
</gene>
<organism evidence="2 3">
    <name type="scientific">Heterotrigona itama</name>
    <dbReference type="NCBI Taxonomy" id="395501"/>
    <lineage>
        <taxon>Eukaryota</taxon>
        <taxon>Metazoa</taxon>
        <taxon>Ecdysozoa</taxon>
        <taxon>Arthropoda</taxon>
        <taxon>Hexapoda</taxon>
        <taxon>Insecta</taxon>
        <taxon>Pterygota</taxon>
        <taxon>Neoptera</taxon>
        <taxon>Endopterygota</taxon>
        <taxon>Hymenoptera</taxon>
        <taxon>Apocrita</taxon>
        <taxon>Aculeata</taxon>
        <taxon>Apoidea</taxon>
        <taxon>Anthophila</taxon>
        <taxon>Apidae</taxon>
        <taxon>Heterotrigona</taxon>
    </lineage>
</organism>
<dbReference type="Proteomes" id="UP000752696">
    <property type="component" value="Unassembled WGS sequence"/>
</dbReference>
<dbReference type="AlphaFoldDB" id="A0A6V7H5B7"/>
<feature type="non-terminal residue" evidence="2">
    <location>
        <position position="1"/>
    </location>
</feature>
<protein>
    <submittedName>
        <fullName evidence="2">Uncharacterized protein</fullName>
    </submittedName>
</protein>
<evidence type="ECO:0000256" key="1">
    <source>
        <dbReference type="SAM" id="MobiDB-lite"/>
    </source>
</evidence>
<reference evidence="2" key="1">
    <citation type="submission" date="2020-07" db="EMBL/GenBank/DDBJ databases">
        <authorList>
            <person name="Nazaruddin N."/>
        </authorList>
    </citation>
    <scope>NUCLEOTIDE SEQUENCE</scope>
</reference>
<comment type="caution">
    <text evidence="2">The sequence shown here is derived from an EMBL/GenBank/DDBJ whole genome shotgun (WGS) entry which is preliminary data.</text>
</comment>
<feature type="compositionally biased region" description="Acidic residues" evidence="1">
    <location>
        <begin position="14"/>
        <end position="24"/>
    </location>
</feature>
<feature type="compositionally biased region" description="Basic and acidic residues" evidence="1">
    <location>
        <begin position="1"/>
        <end position="13"/>
    </location>
</feature>
<keyword evidence="3" id="KW-1185">Reference proteome</keyword>
<evidence type="ECO:0000313" key="3">
    <source>
        <dbReference type="Proteomes" id="UP000752696"/>
    </source>
</evidence>
<evidence type="ECO:0000313" key="2">
    <source>
        <dbReference type="EMBL" id="CAD1474286.1"/>
    </source>
</evidence>
<sequence>NKTEKGGAARETNDPDEERGEIEEMAERTRKRREERRRKERKGEFGK</sequence>
<name>A0A6V7H5B7_9HYME</name>
<dbReference type="EMBL" id="CAJDYZ010007421">
    <property type="protein sequence ID" value="CAD1474286.1"/>
    <property type="molecule type" value="Genomic_DNA"/>
</dbReference>
<proteinExistence type="predicted"/>